<feature type="compositionally biased region" description="Low complexity" evidence="1">
    <location>
        <begin position="312"/>
        <end position="324"/>
    </location>
</feature>
<feature type="region of interest" description="Disordered" evidence="1">
    <location>
        <begin position="293"/>
        <end position="350"/>
    </location>
</feature>
<evidence type="ECO:0000313" key="5">
    <source>
        <dbReference type="Proteomes" id="UP001346149"/>
    </source>
</evidence>
<dbReference type="EMBL" id="JAXQNO010000001">
    <property type="protein sequence ID" value="KAK4805111.1"/>
    <property type="molecule type" value="Genomic_DNA"/>
</dbReference>
<organism evidence="4 5">
    <name type="scientific">Trapa natans</name>
    <name type="common">Water chestnut</name>
    <dbReference type="NCBI Taxonomy" id="22666"/>
    <lineage>
        <taxon>Eukaryota</taxon>
        <taxon>Viridiplantae</taxon>
        <taxon>Streptophyta</taxon>
        <taxon>Embryophyta</taxon>
        <taxon>Tracheophyta</taxon>
        <taxon>Spermatophyta</taxon>
        <taxon>Magnoliopsida</taxon>
        <taxon>eudicotyledons</taxon>
        <taxon>Gunneridae</taxon>
        <taxon>Pentapetalae</taxon>
        <taxon>rosids</taxon>
        <taxon>malvids</taxon>
        <taxon>Myrtales</taxon>
        <taxon>Lythraceae</taxon>
        <taxon>Trapa</taxon>
    </lineage>
</organism>
<sequence>MANLVPGVLLKLLQHMNTDVKVAGEHRSSLLQVVSIVPALAGGELFPNKGFYLKVSDSSHATYVSLPDEHDDLILSDKIQLGQFIHAERLDSGSPVPVLRGVRPIPGRHPCIGTPEDIVATHSLGFISDSSFVGSKRLEKDKSVSSLKSLGIIHSEREKNSPMKLTVSSREEKDEKGGSSLGRLKNEPLKPKPKLAVKVNKEPLIKMKSMNSRSIPSSPTSCYSLPVSFEKFSNGVKQQADIKVSRKVGTLHGARPNGKKLLLDSPSKFLIHSAEFGSKALRKSWEGNVEVKNRETLKANSNKADSTRETRSSSTPRKSISSERSASKEENRAAFAKSSKEETKAQVSVKKVATNETVIDRERTPKPRDARKLSLESNHGLPACFVKIPHNSRKLVEGSMAWNSLPSSLAKLGKEVMKHRDVARAAAIGAMQEASAAESLLRCLSMYSEIAGSTKEDNPQQTIEKFLTLYSSLGNIRSIADSLVKTSTSNNSSESPEENPPSEESLKIAAERRKQAASWVQAALTSNLSSFNMFSREPLPNEKLVPGNQPVLLLESNSSKTEPTKTQSKIRLSAVGPKVVTTGTGARRAGGGDAVGNGQKAAQGQPPLPEWVRGGSAGDTVDLVRKLRLESRDWFLGFVERFLDSEADTSMLSDNNQIAGMLSQLKSLNDWLDEIGSAKGGDDAIADEEEEEEEEKEEEGSDSPGVSPEIIDRLRKKIYEYLLTNVESAAAVLGNGSQQSPSQLSSEAKARR</sequence>
<dbReference type="Pfam" id="PF21647">
    <property type="entry name" value="DUF6857"/>
    <property type="match status" value="1"/>
</dbReference>
<dbReference type="Pfam" id="PF06075">
    <property type="entry name" value="DUF936"/>
    <property type="match status" value="1"/>
</dbReference>
<accession>A0AAN7RP99</accession>
<evidence type="ECO:0000259" key="3">
    <source>
        <dbReference type="Pfam" id="PF21647"/>
    </source>
</evidence>
<keyword evidence="5" id="KW-1185">Reference proteome</keyword>
<feature type="region of interest" description="Disordered" evidence="1">
    <location>
        <begin position="581"/>
        <end position="614"/>
    </location>
</feature>
<feature type="region of interest" description="Disordered" evidence="1">
    <location>
        <begin position="158"/>
        <end position="193"/>
    </location>
</feature>
<feature type="compositionally biased region" description="Basic and acidic residues" evidence="1">
    <location>
        <begin position="325"/>
        <end position="344"/>
    </location>
</feature>
<evidence type="ECO:0000313" key="4">
    <source>
        <dbReference type="EMBL" id="KAK4805111.1"/>
    </source>
</evidence>
<feature type="region of interest" description="Disordered" evidence="1">
    <location>
        <begin position="676"/>
        <end position="709"/>
    </location>
</feature>
<dbReference type="PANTHER" id="PTHR31928">
    <property type="entry name" value="EXPRESSED PROTEIN"/>
    <property type="match status" value="1"/>
</dbReference>
<gene>
    <name evidence="4" type="ORF">SAY86_004928</name>
</gene>
<feature type="compositionally biased region" description="Basic and acidic residues" evidence="1">
    <location>
        <begin position="358"/>
        <end position="374"/>
    </location>
</feature>
<dbReference type="InterPro" id="IPR010341">
    <property type="entry name" value="DUF936_pln"/>
</dbReference>
<feature type="region of interest" description="Disordered" evidence="1">
    <location>
        <begin position="356"/>
        <end position="375"/>
    </location>
</feature>
<dbReference type="Proteomes" id="UP001346149">
    <property type="component" value="Unassembled WGS sequence"/>
</dbReference>
<protein>
    <submittedName>
        <fullName evidence="4">Uncharacterized protein</fullName>
    </submittedName>
</protein>
<evidence type="ECO:0000256" key="1">
    <source>
        <dbReference type="SAM" id="MobiDB-lite"/>
    </source>
</evidence>
<comment type="caution">
    <text evidence="4">The sequence shown here is derived from an EMBL/GenBank/DDBJ whole genome shotgun (WGS) entry which is preliminary data.</text>
</comment>
<evidence type="ECO:0000259" key="2">
    <source>
        <dbReference type="Pfam" id="PF06075"/>
    </source>
</evidence>
<feature type="domain" description="DUF936" evidence="2">
    <location>
        <begin position="4"/>
        <end position="120"/>
    </location>
</feature>
<feature type="region of interest" description="Disordered" evidence="1">
    <location>
        <begin position="485"/>
        <end position="505"/>
    </location>
</feature>
<feature type="domain" description="DUF6857" evidence="3">
    <location>
        <begin position="391"/>
        <end position="732"/>
    </location>
</feature>
<dbReference type="PANTHER" id="PTHR31928:SF4">
    <property type="entry name" value="OS08G0541500 PROTEIN"/>
    <property type="match status" value="1"/>
</dbReference>
<name>A0AAN7RP99_TRANT</name>
<dbReference type="InterPro" id="IPR048297">
    <property type="entry name" value="DUF936_dom_pln"/>
</dbReference>
<feature type="compositionally biased region" description="Polar residues" evidence="1">
    <location>
        <begin position="735"/>
        <end position="746"/>
    </location>
</feature>
<dbReference type="InterPro" id="IPR049172">
    <property type="entry name" value="DUF6857_pln"/>
</dbReference>
<feature type="region of interest" description="Disordered" evidence="1">
    <location>
        <begin position="732"/>
        <end position="752"/>
    </location>
</feature>
<reference evidence="4 5" key="1">
    <citation type="journal article" date="2023" name="Hortic Res">
        <title>Pangenome of water caltrop reveals structural variations and asymmetric subgenome divergence after allopolyploidization.</title>
        <authorList>
            <person name="Zhang X."/>
            <person name="Chen Y."/>
            <person name="Wang L."/>
            <person name="Yuan Y."/>
            <person name="Fang M."/>
            <person name="Shi L."/>
            <person name="Lu R."/>
            <person name="Comes H.P."/>
            <person name="Ma Y."/>
            <person name="Chen Y."/>
            <person name="Huang G."/>
            <person name="Zhou Y."/>
            <person name="Zheng Z."/>
            <person name="Qiu Y."/>
        </authorList>
    </citation>
    <scope>NUCLEOTIDE SEQUENCE [LARGE SCALE GENOMIC DNA]</scope>
    <source>
        <strain evidence="4">F231</strain>
    </source>
</reference>
<proteinExistence type="predicted"/>
<feature type="compositionally biased region" description="Acidic residues" evidence="1">
    <location>
        <begin position="684"/>
        <end position="701"/>
    </location>
</feature>
<dbReference type="AlphaFoldDB" id="A0AAN7RP99"/>